<sequence>MRSLTLMLITAMVYAVDIHSPSPLEVSTPLPDENPTIISFSNGIVFDTRSGEPVLPLNLKLDSQGAGYYLIQVDGPVYSHYLDQIKELGIDVVGYIPKYALISYATQEQIALVNLKPFVRWTGIFQPAYKLQEEILNSQTGTKRVTIQLFPNENTDAIANQITSMGFDVVEVIDHKICKTIDAIVDLSEVDKIARITGVQWIQLWSEPTLANDNCQWVTQTGWRSTVPSDPGARRVWYAGIKGAGTILSTTDSGIYTSHQQYYDSAYPITAPGVFPNHRKVVAYKLYSGAAFGDVSAVSWHGTHVNCTVAGNDTTLGTSTRDGMAKEAKIYFVDIANASGGLVVPTNLTPMYDTIYLGRGLSSSILQHSGSWGWSNSSGTYLTQDASTDAYIYAHPDFLNLYAAGNEYNPRTLRNPGIAKNVITVGALQNGTASNQIASFSSRGYTQDRRIKPNVMAPGQNIYSAQGGTTNGYFALSGTSMATPATNGSIGLIRHYLLAGYYPSGAANPADSIKYQSAALLRAMLIVSCDPNIGSFVVPDSNIGWGRIDVDTVLYFTGDTRKLIIKDDTVGVGTGQSKTDSFVVTNSSMPLRVVVAWTDTAAAANANPTLVNDLNVTLTAPGGTYYRGNQYTSGQSTANPTTWDNRNVEECFRVNNPVTGVWRLTVSGQNVPNAPMGFAYAITGGIGTVGIEEKTGQTSIKDNFICNTVTNRLLNMKIVLDTQRLVTMQVYDLSGRCVDQILNQKMNAGEYQISHKMNLPNGIYFVELKTDNFKQFNKVVVIH</sequence>
<dbReference type="PANTHER" id="PTHR43399:SF5">
    <property type="entry name" value="PEPTIDASE S8 FAMILY WITH PROTEASE-ASSOCIATED DOMAIN"/>
    <property type="match status" value="1"/>
</dbReference>
<dbReference type="SUPFAM" id="SSF49785">
    <property type="entry name" value="Galactose-binding domain-like"/>
    <property type="match status" value="1"/>
</dbReference>
<dbReference type="AlphaFoldDB" id="A0A7V0Z6T0"/>
<dbReference type="PRINTS" id="PR00723">
    <property type="entry name" value="SUBTILISIN"/>
</dbReference>
<dbReference type="InterPro" id="IPR036852">
    <property type="entry name" value="Peptidase_S8/S53_dom_sf"/>
</dbReference>
<name>A0A7V0Z6T0_UNCW3</name>
<dbReference type="InterPro" id="IPR008979">
    <property type="entry name" value="Galactose-bd-like_sf"/>
</dbReference>
<accession>A0A7V0Z6T0</accession>
<feature type="active site" description="Charge relay system" evidence="4">
    <location>
        <position position="480"/>
    </location>
</feature>
<comment type="similarity">
    <text evidence="4">Belongs to the peptidase S8 family.</text>
</comment>
<dbReference type="Gene3D" id="3.40.50.200">
    <property type="entry name" value="Peptidase S8/S53 domain"/>
    <property type="match status" value="1"/>
</dbReference>
<dbReference type="PANTHER" id="PTHR43399">
    <property type="entry name" value="SUBTILISIN-RELATED"/>
    <property type="match status" value="1"/>
</dbReference>
<dbReference type="NCBIfam" id="TIGR04183">
    <property type="entry name" value="Por_Secre_tail"/>
    <property type="match status" value="1"/>
</dbReference>
<reference evidence="7" key="1">
    <citation type="journal article" date="2020" name="mSystems">
        <title>Genome- and Community-Level Interaction Insights into Carbon Utilization and Element Cycling Functions of Hydrothermarchaeota in Hydrothermal Sediment.</title>
        <authorList>
            <person name="Zhou Z."/>
            <person name="Liu Y."/>
            <person name="Xu W."/>
            <person name="Pan J."/>
            <person name="Luo Z.H."/>
            <person name="Li M."/>
        </authorList>
    </citation>
    <scope>NUCLEOTIDE SEQUENCE [LARGE SCALE GENOMIC DNA]</scope>
    <source>
        <strain evidence="7">SpSt-258</strain>
    </source>
</reference>
<feature type="active site" description="Charge relay system" evidence="4">
    <location>
        <position position="252"/>
    </location>
</feature>
<dbReference type="InterPro" id="IPR051048">
    <property type="entry name" value="Peptidase_S8/S53_subtilisin"/>
</dbReference>
<evidence type="ECO:0000256" key="1">
    <source>
        <dbReference type="ARBA" id="ARBA00022670"/>
    </source>
</evidence>
<evidence type="ECO:0000313" key="7">
    <source>
        <dbReference type="EMBL" id="HDY59574.1"/>
    </source>
</evidence>
<gene>
    <name evidence="7" type="ORF">ENP86_08500</name>
</gene>
<dbReference type="SUPFAM" id="SSF52743">
    <property type="entry name" value="Subtilisin-like"/>
    <property type="match status" value="1"/>
</dbReference>
<dbReference type="GO" id="GO:0004252">
    <property type="term" value="F:serine-type endopeptidase activity"/>
    <property type="evidence" value="ECO:0007669"/>
    <property type="project" value="UniProtKB-UniRule"/>
</dbReference>
<proteinExistence type="inferred from homology"/>
<dbReference type="Pfam" id="PF00082">
    <property type="entry name" value="Peptidase_S8"/>
    <property type="match status" value="1"/>
</dbReference>
<dbReference type="EMBL" id="DSKY01000021">
    <property type="protein sequence ID" value="HDY59574.1"/>
    <property type="molecule type" value="Genomic_DNA"/>
</dbReference>
<protein>
    <submittedName>
        <fullName evidence="7">T9SS type A sorting domain-containing protein</fullName>
    </submittedName>
</protein>
<dbReference type="InterPro" id="IPR015500">
    <property type="entry name" value="Peptidase_S8_subtilisin-rel"/>
</dbReference>
<feature type="domain" description="Peptidase S8/S53" evidence="5">
    <location>
        <begin position="243"/>
        <end position="495"/>
    </location>
</feature>
<evidence type="ECO:0000259" key="6">
    <source>
        <dbReference type="Pfam" id="PF18962"/>
    </source>
</evidence>
<dbReference type="InterPro" id="IPR034058">
    <property type="entry name" value="TagA/B/C/D_pept_dom"/>
</dbReference>
<dbReference type="PROSITE" id="PS51892">
    <property type="entry name" value="SUBTILASE"/>
    <property type="match status" value="1"/>
</dbReference>
<dbReference type="Gene3D" id="2.60.120.380">
    <property type="match status" value="1"/>
</dbReference>
<evidence type="ECO:0000256" key="4">
    <source>
        <dbReference type="PROSITE-ProRule" id="PRU01240"/>
    </source>
</evidence>
<dbReference type="CDD" id="cd04842">
    <property type="entry name" value="Peptidases_S8_Kp43_protease"/>
    <property type="match status" value="1"/>
</dbReference>
<keyword evidence="2 4" id="KW-0378">Hydrolase</keyword>
<keyword evidence="1 4" id="KW-0645">Protease</keyword>
<evidence type="ECO:0000256" key="3">
    <source>
        <dbReference type="ARBA" id="ARBA00022825"/>
    </source>
</evidence>
<dbReference type="GO" id="GO:0006508">
    <property type="term" value="P:proteolysis"/>
    <property type="evidence" value="ECO:0007669"/>
    <property type="project" value="UniProtKB-KW"/>
</dbReference>
<dbReference type="InterPro" id="IPR026444">
    <property type="entry name" value="Secre_tail"/>
</dbReference>
<dbReference type="InterPro" id="IPR000209">
    <property type="entry name" value="Peptidase_S8/S53_dom"/>
</dbReference>
<comment type="caution">
    <text evidence="7">The sequence shown here is derived from an EMBL/GenBank/DDBJ whole genome shotgun (WGS) entry which is preliminary data.</text>
</comment>
<feature type="active site" description="Charge relay system" evidence="4">
    <location>
        <position position="301"/>
    </location>
</feature>
<keyword evidence="3 4" id="KW-0720">Serine protease</keyword>
<evidence type="ECO:0000256" key="2">
    <source>
        <dbReference type="ARBA" id="ARBA00022801"/>
    </source>
</evidence>
<organism evidence="7">
    <name type="scientific">candidate division WOR-3 bacterium</name>
    <dbReference type="NCBI Taxonomy" id="2052148"/>
    <lineage>
        <taxon>Bacteria</taxon>
        <taxon>Bacteria division WOR-3</taxon>
    </lineage>
</organism>
<evidence type="ECO:0000259" key="5">
    <source>
        <dbReference type="Pfam" id="PF00082"/>
    </source>
</evidence>
<dbReference type="Pfam" id="PF18962">
    <property type="entry name" value="Por_Secre_tail"/>
    <property type="match status" value="1"/>
</dbReference>
<feature type="domain" description="Secretion system C-terminal sorting" evidence="6">
    <location>
        <begin position="723"/>
        <end position="781"/>
    </location>
</feature>